<proteinExistence type="predicted"/>
<gene>
    <name evidence="2" type="ORF">BBRV_LOCUS11978</name>
</gene>
<dbReference type="PANTHER" id="PTHR21163:SF1">
    <property type="entry name" value="PROTEIN G12"/>
    <property type="match status" value="1"/>
</dbReference>
<keyword evidence="1" id="KW-0732">Signal</keyword>
<protein>
    <recommendedName>
        <fullName evidence="3">PiggyBac transposable element-derived protein domain-containing protein</fullName>
    </recommendedName>
</protein>
<evidence type="ECO:0000313" key="2">
    <source>
        <dbReference type="EMBL" id="CAD1533011.1"/>
    </source>
</evidence>
<feature type="chain" id="PRO_5027694090" description="PiggyBac transposable element-derived protein domain-containing protein" evidence="1">
    <location>
        <begin position="21"/>
        <end position="225"/>
    </location>
</feature>
<evidence type="ECO:0008006" key="3">
    <source>
        <dbReference type="Google" id="ProtNLM"/>
    </source>
</evidence>
<name>A0A6V7I324_9HYME</name>
<dbReference type="EMBL" id="CADCXW020000002">
    <property type="protein sequence ID" value="CAD1533011.1"/>
    <property type="molecule type" value="Genomic_DNA"/>
</dbReference>
<evidence type="ECO:0000256" key="1">
    <source>
        <dbReference type="SAM" id="SignalP"/>
    </source>
</evidence>
<dbReference type="InterPro" id="IPR010629">
    <property type="entry name" value="Ins_allergen"/>
</dbReference>
<feature type="signal peptide" evidence="1">
    <location>
        <begin position="1"/>
        <end position="20"/>
    </location>
</feature>
<dbReference type="PANTHER" id="PTHR21163">
    <property type="entry name" value="PROTEIN G12"/>
    <property type="match status" value="1"/>
</dbReference>
<accession>A0A6V7I324</accession>
<organism evidence="2">
    <name type="scientific">Bracon brevicornis</name>
    <dbReference type="NCBI Taxonomy" id="1563983"/>
    <lineage>
        <taxon>Eukaryota</taxon>
        <taxon>Metazoa</taxon>
        <taxon>Ecdysozoa</taxon>
        <taxon>Arthropoda</taxon>
        <taxon>Hexapoda</taxon>
        <taxon>Insecta</taxon>
        <taxon>Pterygota</taxon>
        <taxon>Neoptera</taxon>
        <taxon>Endopterygota</taxon>
        <taxon>Hymenoptera</taxon>
        <taxon>Apocrita</taxon>
        <taxon>Ichneumonoidea</taxon>
        <taxon>Braconidae</taxon>
        <taxon>Braconinae</taxon>
        <taxon>Bracon</taxon>
    </lineage>
</organism>
<dbReference type="Pfam" id="PF06757">
    <property type="entry name" value="Ins_allergen_rp"/>
    <property type="match status" value="1"/>
</dbReference>
<dbReference type="AlphaFoldDB" id="A0A6V7I324"/>
<sequence length="225" mass="26772">MNSIIVVAVVTSMFFLSVLLNKRNSTENPDNFDPNQDDSSLEEDFKDILAFIPLPEIQKLINNYFKYDKQLNDTRSFINDQKKFIFQALIEIPETWMFLKILQNLGLQNDHWGAKIKDFWTNLPKFEEERPPVASGGVTVMINKVLKRIPREELHIFLRDKKYYSMSFRMFLQTLRSPIFTDLCEKIEENAVLARHYYWAKQEEIEVILVVELLKKFYVYLTEEL</sequence>
<reference evidence="2" key="1">
    <citation type="submission" date="2020-07" db="EMBL/GenBank/DDBJ databases">
        <authorList>
            <person name="Ferguson B K."/>
        </authorList>
    </citation>
    <scope>NUCLEOTIDE SEQUENCE</scope>
    <source>
        <strain evidence="2">L06</strain>
    </source>
</reference>